<keyword evidence="3" id="KW-1185">Reference proteome</keyword>
<gene>
    <name evidence="2" type="ORF">LTR36_001780</name>
</gene>
<dbReference type="EMBL" id="JAVFHQ010000014">
    <property type="protein sequence ID" value="KAK4546563.1"/>
    <property type="molecule type" value="Genomic_DNA"/>
</dbReference>
<sequence length="94" mass="9765">MALPDDQSHPITEETKLDSVPGSIEDLRVAEETKQAQASDQPSDIPEKLSGRTCAQALLKLAGGLLLIVALVAVDVEVRGAIAKSGSHGKASGY</sequence>
<evidence type="ECO:0000313" key="2">
    <source>
        <dbReference type="EMBL" id="KAK4546563.1"/>
    </source>
</evidence>
<comment type="caution">
    <text evidence="2">The sequence shown here is derived from an EMBL/GenBank/DDBJ whole genome shotgun (WGS) entry which is preliminary data.</text>
</comment>
<evidence type="ECO:0000256" key="1">
    <source>
        <dbReference type="SAM" id="MobiDB-lite"/>
    </source>
</evidence>
<dbReference type="AlphaFoldDB" id="A0AAV9JNG3"/>
<name>A0AAV9JNG3_9PEZI</name>
<feature type="region of interest" description="Disordered" evidence="1">
    <location>
        <begin position="1"/>
        <end position="24"/>
    </location>
</feature>
<protein>
    <submittedName>
        <fullName evidence="2">Uncharacterized protein</fullName>
    </submittedName>
</protein>
<feature type="compositionally biased region" description="Basic and acidic residues" evidence="1">
    <location>
        <begin position="1"/>
        <end position="17"/>
    </location>
</feature>
<evidence type="ECO:0000313" key="3">
    <source>
        <dbReference type="Proteomes" id="UP001324427"/>
    </source>
</evidence>
<dbReference type="Proteomes" id="UP001324427">
    <property type="component" value="Unassembled WGS sequence"/>
</dbReference>
<organism evidence="2 3">
    <name type="scientific">Oleoguttula mirabilis</name>
    <dbReference type="NCBI Taxonomy" id="1507867"/>
    <lineage>
        <taxon>Eukaryota</taxon>
        <taxon>Fungi</taxon>
        <taxon>Dikarya</taxon>
        <taxon>Ascomycota</taxon>
        <taxon>Pezizomycotina</taxon>
        <taxon>Dothideomycetes</taxon>
        <taxon>Dothideomycetidae</taxon>
        <taxon>Mycosphaerellales</taxon>
        <taxon>Teratosphaeriaceae</taxon>
        <taxon>Oleoguttula</taxon>
    </lineage>
</organism>
<accession>A0AAV9JNG3</accession>
<proteinExistence type="predicted"/>
<reference evidence="2 3" key="1">
    <citation type="submission" date="2021-11" db="EMBL/GenBank/DDBJ databases">
        <title>Black yeast isolated from Biological Soil Crust.</title>
        <authorList>
            <person name="Kurbessoian T."/>
        </authorList>
    </citation>
    <scope>NUCLEOTIDE SEQUENCE [LARGE SCALE GENOMIC DNA]</scope>
    <source>
        <strain evidence="2 3">CCFEE 5522</strain>
    </source>
</reference>